<dbReference type="Proteomes" id="UP000629365">
    <property type="component" value="Unassembled WGS sequence"/>
</dbReference>
<keyword evidence="2" id="KW-1185">Reference proteome</keyword>
<evidence type="ECO:0000313" key="1">
    <source>
        <dbReference type="EMBL" id="GGD76385.1"/>
    </source>
</evidence>
<protein>
    <submittedName>
        <fullName evidence="1">Uncharacterized protein</fullName>
    </submittedName>
</protein>
<dbReference type="EMBL" id="BMCM01000003">
    <property type="protein sequence ID" value="GGD76385.1"/>
    <property type="molecule type" value="Genomic_DNA"/>
</dbReference>
<organism evidence="1 2">
    <name type="scientific">Microbacterium murale</name>
    <dbReference type="NCBI Taxonomy" id="1081040"/>
    <lineage>
        <taxon>Bacteria</taxon>
        <taxon>Bacillati</taxon>
        <taxon>Actinomycetota</taxon>
        <taxon>Actinomycetes</taxon>
        <taxon>Micrococcales</taxon>
        <taxon>Microbacteriaceae</taxon>
        <taxon>Microbacterium</taxon>
    </lineage>
</organism>
<proteinExistence type="predicted"/>
<reference evidence="2" key="1">
    <citation type="journal article" date="2019" name="Int. J. Syst. Evol. Microbiol.">
        <title>The Global Catalogue of Microorganisms (GCM) 10K type strain sequencing project: providing services to taxonomists for standard genome sequencing and annotation.</title>
        <authorList>
            <consortium name="The Broad Institute Genomics Platform"/>
            <consortium name="The Broad Institute Genome Sequencing Center for Infectious Disease"/>
            <person name="Wu L."/>
            <person name="Ma J."/>
        </authorList>
    </citation>
    <scope>NUCLEOTIDE SEQUENCE [LARGE SCALE GENOMIC DNA]</scope>
    <source>
        <strain evidence="2">CCM 7640</strain>
    </source>
</reference>
<dbReference type="RefSeq" id="WP_188436382.1">
    <property type="nucleotide sequence ID" value="NZ_BMCM01000003.1"/>
</dbReference>
<gene>
    <name evidence="1" type="ORF">GCM10007269_19270</name>
</gene>
<comment type="caution">
    <text evidence="1">The sequence shown here is derived from an EMBL/GenBank/DDBJ whole genome shotgun (WGS) entry which is preliminary data.</text>
</comment>
<accession>A0ABQ1RQQ8</accession>
<name>A0ABQ1RQQ8_9MICO</name>
<sequence length="125" mass="14539">MTDDYPVEIRRIVARIEPDWPQIIEVGPGWYSLLGRLDEKLRVIAPSYVVQQVNAKFGSLSFFARASSDPYDYNDELHEIIRAAEWESIEICEECGAPARTYVINLWVWTVCERHAQEKRETKGH</sequence>
<evidence type="ECO:0000313" key="2">
    <source>
        <dbReference type="Proteomes" id="UP000629365"/>
    </source>
</evidence>